<keyword evidence="1" id="KW-0489">Methyltransferase</keyword>
<protein>
    <submittedName>
        <fullName evidence="4">Thymidylate synthase</fullName>
    </submittedName>
</protein>
<dbReference type="PANTHER" id="PTHR11548:SF9">
    <property type="entry name" value="THYMIDYLATE SYNTHASE"/>
    <property type="match status" value="1"/>
</dbReference>
<gene>
    <name evidence="4" type="ORF">TPA0910_55300</name>
</gene>
<reference evidence="4" key="1">
    <citation type="submission" date="2024-05" db="EMBL/GenBank/DDBJ databases">
        <title>Whole genome shotgun sequence of Streptomyces hygroscopicus NBRC 113678.</title>
        <authorList>
            <person name="Komaki H."/>
            <person name="Tamura T."/>
        </authorList>
    </citation>
    <scope>NUCLEOTIDE SEQUENCE</scope>
    <source>
        <strain evidence="4">N11-34</strain>
    </source>
</reference>
<feature type="domain" description="Thymidylate synthase/dCMP hydroxymethylase" evidence="3">
    <location>
        <begin position="55"/>
        <end position="226"/>
    </location>
</feature>
<dbReference type="SUPFAM" id="SSF55831">
    <property type="entry name" value="Thymidylate synthase/dCMP hydroxymethylase"/>
    <property type="match status" value="1"/>
</dbReference>
<name>A0ABQ3U674_STRHY</name>
<comment type="caution">
    <text evidence="4">The sequence shown here is derived from an EMBL/GenBank/DDBJ whole genome shotgun (WGS) entry which is preliminary data.</text>
</comment>
<dbReference type="InterPro" id="IPR023451">
    <property type="entry name" value="Thymidate_synth/dCMP_Mease_dom"/>
</dbReference>
<evidence type="ECO:0000259" key="3">
    <source>
        <dbReference type="Pfam" id="PF00303"/>
    </source>
</evidence>
<accession>A0ABQ3U674</accession>
<organism evidence="4 5">
    <name type="scientific">Streptomyces hygroscopicus</name>
    <dbReference type="NCBI Taxonomy" id="1912"/>
    <lineage>
        <taxon>Bacteria</taxon>
        <taxon>Bacillati</taxon>
        <taxon>Actinomycetota</taxon>
        <taxon>Actinomycetes</taxon>
        <taxon>Kitasatosporales</taxon>
        <taxon>Streptomycetaceae</taxon>
        <taxon>Streptomyces</taxon>
        <taxon>Streptomyces violaceusniger group</taxon>
    </lineage>
</organism>
<dbReference type="CDD" id="cd00351">
    <property type="entry name" value="TS_Pyrimidine_HMase"/>
    <property type="match status" value="1"/>
</dbReference>
<evidence type="ECO:0000256" key="2">
    <source>
        <dbReference type="ARBA" id="ARBA00022679"/>
    </source>
</evidence>
<sequence>MTTFPGFQAAYLHHVADLLHDPQFHNAPRGFASQERLGVSFLLDDPRRRLITHPARRTNVVFNFAEALWYLAGRDDLDYLAYYAPSVARYSADGRCLTGTAYGPRIFRYGARSLDQWATVVDTLRQDPDSKRAVIQILRPEELHVTDNPDVACTLCLQFLLREGRLHMVGYMRANDVYRGMVSDVFSFTFLQEMMARQLGAELGGYTHVAGSLHLYQPDLPAARRLVDAPLPAGLPADAMDPLPEGDNRPYLTDVLRIEEQLRTDALRLDPDRLDALGLPGYWSQVVALFELYRRVRHGPGPDDPGPDDGLVDRLSPLYRHLMVTRFPALAALHHPMEVSDAAR</sequence>
<dbReference type="Pfam" id="PF00303">
    <property type="entry name" value="Thymidylat_synt"/>
    <property type="match status" value="1"/>
</dbReference>
<dbReference type="InterPro" id="IPR045097">
    <property type="entry name" value="Thymidate_synth/dCMP_Mease"/>
</dbReference>
<keyword evidence="5" id="KW-1185">Reference proteome</keyword>
<evidence type="ECO:0000313" key="5">
    <source>
        <dbReference type="Proteomes" id="UP001054854"/>
    </source>
</evidence>
<dbReference type="EMBL" id="BNEK01000005">
    <property type="protein sequence ID" value="GHJ31097.1"/>
    <property type="molecule type" value="Genomic_DNA"/>
</dbReference>
<dbReference type="InterPro" id="IPR036926">
    <property type="entry name" value="Thymidate_synth/dCMP_Mease_sf"/>
</dbReference>
<evidence type="ECO:0000313" key="4">
    <source>
        <dbReference type="EMBL" id="GHJ31097.1"/>
    </source>
</evidence>
<proteinExistence type="predicted"/>
<keyword evidence="2" id="KW-0808">Transferase</keyword>
<dbReference type="Proteomes" id="UP001054854">
    <property type="component" value="Unassembled WGS sequence"/>
</dbReference>
<dbReference type="Gene3D" id="3.30.572.10">
    <property type="entry name" value="Thymidylate synthase/dCMP hydroxymethylase domain"/>
    <property type="match status" value="1"/>
</dbReference>
<dbReference type="PANTHER" id="PTHR11548">
    <property type="entry name" value="THYMIDYLATE SYNTHASE 1"/>
    <property type="match status" value="1"/>
</dbReference>
<dbReference type="RefSeq" id="WP_220047890.1">
    <property type="nucleotide sequence ID" value="NZ_BNEK01000005.1"/>
</dbReference>
<evidence type="ECO:0000256" key="1">
    <source>
        <dbReference type="ARBA" id="ARBA00022603"/>
    </source>
</evidence>